<dbReference type="InterPro" id="IPR013766">
    <property type="entry name" value="Thioredoxin_domain"/>
</dbReference>
<dbReference type="EMBL" id="JABTTE010000024">
    <property type="protein sequence ID" value="NSL52949.1"/>
    <property type="molecule type" value="Genomic_DNA"/>
</dbReference>
<dbReference type="CDD" id="cd02947">
    <property type="entry name" value="TRX_family"/>
    <property type="match status" value="1"/>
</dbReference>
<reference evidence="2" key="1">
    <citation type="submission" date="2020-06" db="EMBL/GenBank/DDBJ databases">
        <title>A novel thermopfilic bacterium from Erzurum, Turkey.</title>
        <authorList>
            <person name="Adiguzel A."/>
            <person name="Ay H."/>
            <person name="Baltaci M.O."/>
        </authorList>
    </citation>
    <scope>NUCLEOTIDE SEQUENCE</scope>
    <source>
        <strain evidence="2">P2</strain>
    </source>
</reference>
<organism evidence="2 3">
    <name type="scientific">Calidifontibacillus erzurumensis</name>
    <dbReference type="NCBI Taxonomy" id="2741433"/>
    <lineage>
        <taxon>Bacteria</taxon>
        <taxon>Bacillati</taxon>
        <taxon>Bacillota</taxon>
        <taxon>Bacilli</taxon>
        <taxon>Bacillales</taxon>
        <taxon>Bacillaceae</taxon>
        <taxon>Calidifontibacillus/Schinkia group</taxon>
        <taxon>Calidifontibacillus</taxon>
    </lineage>
</organism>
<accession>A0A8J8GGA2</accession>
<dbReference type="Gene3D" id="3.40.30.10">
    <property type="entry name" value="Glutaredoxin"/>
    <property type="match status" value="1"/>
</dbReference>
<evidence type="ECO:0000313" key="3">
    <source>
        <dbReference type="Proteomes" id="UP000625804"/>
    </source>
</evidence>
<comment type="caution">
    <text evidence="2">The sequence shown here is derived from an EMBL/GenBank/DDBJ whole genome shotgun (WGS) entry which is preliminary data.</text>
</comment>
<dbReference type="AlphaFoldDB" id="A0A8J8GGA2"/>
<dbReference type="InterPro" id="IPR036249">
    <property type="entry name" value="Thioredoxin-like_sf"/>
</dbReference>
<evidence type="ECO:0000259" key="1">
    <source>
        <dbReference type="Pfam" id="PF00085"/>
    </source>
</evidence>
<keyword evidence="3" id="KW-1185">Reference proteome</keyword>
<dbReference type="RefSeq" id="WP_173732151.1">
    <property type="nucleotide sequence ID" value="NZ_JABTTE010000024.1"/>
</dbReference>
<dbReference type="Pfam" id="PF00085">
    <property type="entry name" value="Thioredoxin"/>
    <property type="match status" value="1"/>
</dbReference>
<evidence type="ECO:0000313" key="2">
    <source>
        <dbReference type="EMBL" id="NSL52949.1"/>
    </source>
</evidence>
<gene>
    <name evidence="2" type="ORF">HR057_14425</name>
</gene>
<protein>
    <submittedName>
        <fullName evidence="2">Thioredoxin family protein</fullName>
    </submittedName>
</protein>
<dbReference type="SUPFAM" id="SSF52833">
    <property type="entry name" value="Thioredoxin-like"/>
    <property type="match status" value="1"/>
</dbReference>
<proteinExistence type="predicted"/>
<name>A0A8J8GGA2_9BACI</name>
<dbReference type="Proteomes" id="UP000625804">
    <property type="component" value="Unassembled WGS sequence"/>
</dbReference>
<sequence length="101" mass="11962">MIELQPKQWTEFTKQHGVHYVYFYTPLCGTCQLATKMLKVVGEALDVNIFSCNLNFIPEKARQYEIESVPCLTIWRDGTIIEKIYAFHSVQHLYEIIKRYE</sequence>
<feature type="domain" description="Thioredoxin" evidence="1">
    <location>
        <begin position="2"/>
        <end position="98"/>
    </location>
</feature>